<accession>A0A928BQW3</accession>
<dbReference type="Proteomes" id="UP000763088">
    <property type="component" value="Unassembled WGS sequence"/>
</dbReference>
<name>A0A928BQW3_XYLRU</name>
<evidence type="ECO:0000313" key="2">
    <source>
        <dbReference type="Proteomes" id="UP000763088"/>
    </source>
</evidence>
<sequence length="127" mass="13965">MPITSSQNAPIDNETLTTNTTLRAAVATRIAQTLEMDGIDAAKAELKTLAEMFSFATDWPSIYNEVASYLMRQKKQAEQAEAEHKEKVEEAWINAMAKNGFTGQLNFLTGKDATAPFFTTPMGGDKQ</sequence>
<reference evidence="1" key="1">
    <citation type="submission" date="2019-04" db="EMBL/GenBank/DDBJ databases">
        <title>Evolution of Biomass-Degrading Anaerobic Consortia Revealed by Metagenomics.</title>
        <authorList>
            <person name="Peng X."/>
        </authorList>
    </citation>
    <scope>NUCLEOTIDE SEQUENCE</scope>
    <source>
        <strain evidence="1">SIG141</strain>
    </source>
</reference>
<dbReference type="AlphaFoldDB" id="A0A928BQW3"/>
<organism evidence="1 2">
    <name type="scientific">Xylanibacter ruminicola</name>
    <name type="common">Prevotella ruminicola</name>
    <dbReference type="NCBI Taxonomy" id="839"/>
    <lineage>
        <taxon>Bacteria</taxon>
        <taxon>Pseudomonadati</taxon>
        <taxon>Bacteroidota</taxon>
        <taxon>Bacteroidia</taxon>
        <taxon>Bacteroidales</taxon>
        <taxon>Prevotellaceae</taxon>
        <taxon>Xylanibacter</taxon>
    </lineage>
</organism>
<dbReference type="EMBL" id="SUYD01000001">
    <property type="protein sequence ID" value="MBE6264953.1"/>
    <property type="molecule type" value="Genomic_DNA"/>
</dbReference>
<proteinExistence type="predicted"/>
<gene>
    <name evidence="1" type="ORF">E7102_00565</name>
</gene>
<evidence type="ECO:0000313" key="1">
    <source>
        <dbReference type="EMBL" id="MBE6264953.1"/>
    </source>
</evidence>
<comment type="caution">
    <text evidence="1">The sequence shown here is derived from an EMBL/GenBank/DDBJ whole genome shotgun (WGS) entry which is preliminary data.</text>
</comment>
<protein>
    <submittedName>
        <fullName evidence="1">Uncharacterized protein</fullName>
    </submittedName>
</protein>